<dbReference type="PANTHER" id="PTHR43884:SF12">
    <property type="entry name" value="ISOVALERYL-COA DEHYDROGENASE, MITOCHONDRIAL-RELATED"/>
    <property type="match status" value="1"/>
</dbReference>
<proteinExistence type="inferred from homology"/>
<evidence type="ECO:0000313" key="9">
    <source>
        <dbReference type="Proteomes" id="UP001363010"/>
    </source>
</evidence>
<evidence type="ECO:0000256" key="4">
    <source>
        <dbReference type="ARBA" id="ARBA00022827"/>
    </source>
</evidence>
<evidence type="ECO:0000259" key="6">
    <source>
        <dbReference type="Pfam" id="PF02770"/>
    </source>
</evidence>
<accession>A0ABU8VW57</accession>
<dbReference type="SUPFAM" id="SSF56645">
    <property type="entry name" value="Acyl-CoA dehydrogenase NM domain-like"/>
    <property type="match status" value="1"/>
</dbReference>
<keyword evidence="9" id="KW-1185">Reference proteome</keyword>
<dbReference type="Gene3D" id="2.40.110.10">
    <property type="entry name" value="Butyryl-CoA Dehydrogenase, subunit A, domain 2"/>
    <property type="match status" value="1"/>
</dbReference>
<evidence type="ECO:0000259" key="5">
    <source>
        <dbReference type="Pfam" id="PF00441"/>
    </source>
</evidence>
<evidence type="ECO:0000256" key="2">
    <source>
        <dbReference type="ARBA" id="ARBA00009347"/>
    </source>
</evidence>
<evidence type="ECO:0000256" key="3">
    <source>
        <dbReference type="ARBA" id="ARBA00022630"/>
    </source>
</evidence>
<dbReference type="PIRSF" id="PIRSF016578">
    <property type="entry name" value="HsaA"/>
    <property type="match status" value="1"/>
</dbReference>
<feature type="domain" description="Acyl-CoA dehydrogenase/oxidase C-terminal" evidence="5">
    <location>
        <begin position="239"/>
        <end position="387"/>
    </location>
</feature>
<dbReference type="Pfam" id="PF02771">
    <property type="entry name" value="Acyl-CoA_dh_N"/>
    <property type="match status" value="1"/>
</dbReference>
<organism evidence="8 9">
    <name type="scientific">Variovorax humicola</name>
    <dbReference type="NCBI Taxonomy" id="1769758"/>
    <lineage>
        <taxon>Bacteria</taxon>
        <taxon>Pseudomonadati</taxon>
        <taxon>Pseudomonadota</taxon>
        <taxon>Betaproteobacteria</taxon>
        <taxon>Burkholderiales</taxon>
        <taxon>Comamonadaceae</taxon>
        <taxon>Variovorax</taxon>
    </lineage>
</organism>
<dbReference type="Pfam" id="PF02770">
    <property type="entry name" value="Acyl-CoA_dh_M"/>
    <property type="match status" value="1"/>
</dbReference>
<dbReference type="InterPro" id="IPR036250">
    <property type="entry name" value="AcylCo_DH-like_C"/>
</dbReference>
<comment type="cofactor">
    <cofactor evidence="1">
        <name>FAD</name>
        <dbReference type="ChEBI" id="CHEBI:57692"/>
    </cofactor>
</comment>
<dbReference type="InterPro" id="IPR009075">
    <property type="entry name" value="AcylCo_DH/oxidase_C"/>
</dbReference>
<protein>
    <submittedName>
        <fullName evidence="8">Acyl-CoA dehydrogenase family protein</fullName>
    </submittedName>
</protein>
<dbReference type="InterPro" id="IPR013786">
    <property type="entry name" value="AcylCoA_DH/ox_N"/>
</dbReference>
<dbReference type="SUPFAM" id="SSF47203">
    <property type="entry name" value="Acyl-CoA dehydrogenase C-terminal domain-like"/>
    <property type="match status" value="1"/>
</dbReference>
<dbReference type="Proteomes" id="UP001363010">
    <property type="component" value="Unassembled WGS sequence"/>
</dbReference>
<dbReference type="EMBL" id="JBBKZV010000003">
    <property type="protein sequence ID" value="MEJ8822041.1"/>
    <property type="molecule type" value="Genomic_DNA"/>
</dbReference>
<dbReference type="PANTHER" id="PTHR43884">
    <property type="entry name" value="ACYL-COA DEHYDROGENASE"/>
    <property type="match status" value="1"/>
</dbReference>
<evidence type="ECO:0000259" key="7">
    <source>
        <dbReference type="Pfam" id="PF02771"/>
    </source>
</evidence>
<feature type="domain" description="Acyl-CoA oxidase/dehydrogenase middle" evidence="6">
    <location>
        <begin position="131"/>
        <end position="225"/>
    </location>
</feature>
<dbReference type="InterPro" id="IPR006089">
    <property type="entry name" value="Acyl-CoA_DH_CS"/>
</dbReference>
<reference evidence="8 9" key="1">
    <citation type="submission" date="2024-03" db="EMBL/GenBank/DDBJ databases">
        <title>Novel species of the genus Variovorax.</title>
        <authorList>
            <person name="Liu Q."/>
            <person name="Xin Y.-H."/>
        </authorList>
    </citation>
    <scope>NUCLEOTIDE SEQUENCE [LARGE SCALE GENOMIC DNA]</scope>
    <source>
        <strain evidence="8 9">KACC 18501</strain>
    </source>
</reference>
<dbReference type="InterPro" id="IPR009100">
    <property type="entry name" value="AcylCoA_DH/oxidase_NM_dom_sf"/>
</dbReference>
<dbReference type="PROSITE" id="PS00072">
    <property type="entry name" value="ACYL_COA_DH_1"/>
    <property type="match status" value="1"/>
</dbReference>
<comment type="similarity">
    <text evidence="2">Belongs to the acyl-CoA dehydrogenase family.</text>
</comment>
<dbReference type="InterPro" id="IPR037069">
    <property type="entry name" value="AcylCoA_DH/ox_N_sf"/>
</dbReference>
<dbReference type="InterPro" id="IPR006091">
    <property type="entry name" value="Acyl-CoA_Oxase/DH_mid-dom"/>
</dbReference>
<feature type="domain" description="Acyl-CoA dehydrogenase/oxidase N-terminal" evidence="7">
    <location>
        <begin position="16"/>
        <end position="126"/>
    </location>
</feature>
<evidence type="ECO:0000256" key="1">
    <source>
        <dbReference type="ARBA" id="ARBA00001974"/>
    </source>
</evidence>
<keyword evidence="4" id="KW-0274">FAD</keyword>
<evidence type="ECO:0000313" key="8">
    <source>
        <dbReference type="EMBL" id="MEJ8822041.1"/>
    </source>
</evidence>
<dbReference type="RefSeq" id="WP_340363086.1">
    <property type="nucleotide sequence ID" value="NZ_JBBKZV010000003.1"/>
</dbReference>
<dbReference type="Gene3D" id="1.20.140.10">
    <property type="entry name" value="Butyryl-CoA Dehydrogenase, subunit A, domain 3"/>
    <property type="match status" value="1"/>
</dbReference>
<comment type="caution">
    <text evidence="8">The sequence shown here is derived from an EMBL/GenBank/DDBJ whole genome shotgun (WGS) entry which is preliminary data.</text>
</comment>
<gene>
    <name evidence="8" type="ORF">WKW80_08315</name>
</gene>
<dbReference type="Pfam" id="PF00441">
    <property type="entry name" value="Acyl-CoA_dh_1"/>
    <property type="match status" value="1"/>
</dbReference>
<dbReference type="InterPro" id="IPR046373">
    <property type="entry name" value="Acyl-CoA_Oxase/DH_mid-dom_sf"/>
</dbReference>
<sequence length="393" mass="43078">MDAVTTRPAPDTPDSSDQQAFVDAVEAWAEKELRPVARKYDLADEYPHDIVEQMKELGLFGATIGEEYGGLGLSSWTYAQIVIKLSSIWMAPSGIVNSHLIMASAIERAGTEEQKAKYLPRMATGEFRGSIGLTEPNAGSDLQAIRTVAKLDGDDYVVNGNKTWITNSMHGHGTLLLVKTDPAAQPRHKGMSLLIAEKARGFNVVGKLKKMGYRSIDTCELNFEDYRVPKANLLGGVEGKGFIQTAGGLELGRINVASRGAGIAEGALKHSLRYAQERSAFGKPIWQHQAIQMKLADMVTQVEGAKRLIEQAARKFDAGERCDLEAAMAKLAGSEAGAFCAQEAMRIFGGYSYSVEYEIERFYRDAMLMCIGEGTNEILRTVIAKQLVERYRV</sequence>
<keyword evidence="3" id="KW-0285">Flavoprotein</keyword>
<dbReference type="Gene3D" id="1.10.540.10">
    <property type="entry name" value="Acyl-CoA dehydrogenase/oxidase, N-terminal domain"/>
    <property type="match status" value="1"/>
</dbReference>
<name>A0ABU8VW57_9BURK</name>